<name>A0A836YGC3_9TRYP</name>
<feature type="compositionally biased region" description="Polar residues" evidence="3">
    <location>
        <begin position="712"/>
        <end position="727"/>
    </location>
</feature>
<dbReference type="GO" id="GO:0004114">
    <property type="term" value="F:3',5'-cyclic-nucleotide phosphodiesterase activity"/>
    <property type="evidence" value="ECO:0007669"/>
    <property type="project" value="InterPro"/>
</dbReference>
<keyword evidence="6" id="KW-1185">Reference proteome</keyword>
<feature type="domain" description="PDEase" evidence="4">
    <location>
        <begin position="139"/>
        <end position="295"/>
    </location>
</feature>
<dbReference type="SUPFAM" id="SSF109604">
    <property type="entry name" value="HD-domain/PDEase-like"/>
    <property type="match status" value="1"/>
</dbReference>
<dbReference type="Gene3D" id="1.10.1300.10">
    <property type="entry name" value="3'5'-cyclic nucleotide phosphodiesterase, catalytic domain"/>
    <property type="match status" value="1"/>
</dbReference>
<evidence type="ECO:0000313" key="5">
    <source>
        <dbReference type="EMBL" id="KAG5511605.1"/>
    </source>
</evidence>
<feature type="region of interest" description="Disordered" evidence="3">
    <location>
        <begin position="711"/>
        <end position="748"/>
    </location>
</feature>
<comment type="caution">
    <text evidence="5">The sequence shown here is derived from an EMBL/GenBank/DDBJ whole genome shotgun (WGS) entry which is preliminary data.</text>
</comment>
<keyword evidence="2" id="KW-0378">Hydrolase</keyword>
<protein>
    <recommendedName>
        <fullName evidence="4">PDEase domain-containing protein</fullName>
    </recommendedName>
</protein>
<dbReference type="InterPro" id="IPR036971">
    <property type="entry name" value="PDEase_catalytic_dom_sf"/>
</dbReference>
<dbReference type="GO" id="GO:0007165">
    <property type="term" value="P:signal transduction"/>
    <property type="evidence" value="ECO:0007669"/>
    <property type="project" value="InterPro"/>
</dbReference>
<evidence type="ECO:0000256" key="1">
    <source>
        <dbReference type="ARBA" id="ARBA00022723"/>
    </source>
</evidence>
<dbReference type="EMBL" id="JAFJZO010000004">
    <property type="protein sequence ID" value="KAG5511605.1"/>
    <property type="molecule type" value="Genomic_DNA"/>
</dbReference>
<sequence length="748" mass="82452">MLQLPPVRSTLKQSAVSRGADAKMDPFDVLASIRDDVSLSPQVREKVGDALARLRDNRRTVGPPSAKETPKKSCAHNYFESLISGHAPLRFSSQRSASTHTRAKRFDIASSRLSSSISMHSSHTLMQRTTPALQNPKEVFAELNAVVFETLRYIDEVEQIEFDVTNVREHDGSVMKDKERLFLSVCCSVFANFSFFTSLRINAEKFLHFLGEIFKYYPLDNNYHNAIHAVDALQMMSLFLREPNVNFLFSDEEIAICFLAVLAVDIAHPGASDALLVAIDHPLASVFGDVAIAEHASLLVVTSALVREDNFFFSTPDEAVSVDSAHLVKEALYDVVLGAAPRSRPSLISALRDIELRGRVTDADAPKLMAALLVMACNSFAFRSQAQCCRMGAWFLSELHREESEMKRHGIPINVPHVTEADRVAVLSDYIHVVLKPITAATLALVPTDLQDRLEGNADLVDTPAGAEDHAGKSDIETSCAPWTSSSAHVMEILKKVATHAYSVDRKASQCAILNASPSRSQRGAPDMMQSDTLSSIASPWGSLNVMKREEATFHFPPSSFSSPLYAAAGSSVTRPRRSEHYFSFLRLYDKCERAGESARDFIGQLVFLALQLYPRYIATYARKEYGDDCCGAKCAEMGLLITKTEEAPSTAEVIASRPPGGILANHPADEIDHTDGFILFLMDMYCSREAAMAEVESVAAVSENVLAPPQTEATTLEATPQYQQKSPIRMPVNTESKNRENRPRMVP</sequence>
<accession>A0A836YGC3</accession>
<dbReference type="RefSeq" id="XP_067759697.1">
    <property type="nucleotide sequence ID" value="XM_067903142.1"/>
</dbReference>
<proteinExistence type="predicted"/>
<keyword evidence="1" id="KW-0479">Metal-binding</keyword>
<dbReference type="Proteomes" id="UP000674318">
    <property type="component" value="Unassembled WGS sequence"/>
</dbReference>
<dbReference type="GeneID" id="94293219"/>
<dbReference type="AlphaFoldDB" id="A0A836YGC3"/>
<evidence type="ECO:0000259" key="4">
    <source>
        <dbReference type="PROSITE" id="PS51845"/>
    </source>
</evidence>
<feature type="compositionally biased region" description="Basic and acidic residues" evidence="3">
    <location>
        <begin position="737"/>
        <end position="748"/>
    </location>
</feature>
<evidence type="ECO:0000256" key="3">
    <source>
        <dbReference type="SAM" id="MobiDB-lite"/>
    </source>
</evidence>
<gene>
    <name evidence="5" type="ORF">JKF63_07201</name>
</gene>
<reference evidence="5 6" key="1">
    <citation type="submission" date="2021-02" db="EMBL/GenBank/DDBJ databases">
        <title>Porcisia hertigi Genome sequencing and assembly.</title>
        <authorList>
            <person name="Almutairi H."/>
            <person name="Gatherer D."/>
        </authorList>
    </citation>
    <scope>NUCLEOTIDE SEQUENCE [LARGE SCALE GENOMIC DNA]</scope>
    <source>
        <strain evidence="5 6">C119</strain>
    </source>
</reference>
<dbReference type="PROSITE" id="PS51845">
    <property type="entry name" value="PDEASE_I_2"/>
    <property type="match status" value="1"/>
</dbReference>
<evidence type="ECO:0000256" key="2">
    <source>
        <dbReference type="ARBA" id="ARBA00022801"/>
    </source>
</evidence>
<dbReference type="PANTHER" id="PTHR11347">
    <property type="entry name" value="CYCLIC NUCLEOTIDE PHOSPHODIESTERASE"/>
    <property type="match status" value="1"/>
</dbReference>
<evidence type="ECO:0000313" key="6">
    <source>
        <dbReference type="Proteomes" id="UP000674318"/>
    </source>
</evidence>
<dbReference type="OrthoDB" id="189220at2759"/>
<dbReference type="Pfam" id="PF00233">
    <property type="entry name" value="PDEase_I"/>
    <property type="match status" value="1"/>
</dbReference>
<dbReference type="GO" id="GO:0046872">
    <property type="term" value="F:metal ion binding"/>
    <property type="evidence" value="ECO:0007669"/>
    <property type="project" value="UniProtKB-KW"/>
</dbReference>
<dbReference type="InterPro" id="IPR002073">
    <property type="entry name" value="PDEase_catalytic_dom"/>
</dbReference>
<organism evidence="5 6">
    <name type="scientific">Porcisia hertigi</name>
    <dbReference type="NCBI Taxonomy" id="2761500"/>
    <lineage>
        <taxon>Eukaryota</taxon>
        <taxon>Discoba</taxon>
        <taxon>Euglenozoa</taxon>
        <taxon>Kinetoplastea</taxon>
        <taxon>Metakinetoplastina</taxon>
        <taxon>Trypanosomatida</taxon>
        <taxon>Trypanosomatidae</taxon>
        <taxon>Leishmaniinae</taxon>
        <taxon>Porcisia</taxon>
    </lineage>
</organism>
<dbReference type="KEGG" id="phet:94293219"/>